<dbReference type="KEGG" id="dpd:Deipe_1969"/>
<reference evidence="3" key="1">
    <citation type="submission" date="2012-03" db="EMBL/GenBank/DDBJ databases">
        <title>Complete sequence of chromosome of Deinococcus peraridilitoris DSM 19664.</title>
        <authorList>
            <person name="Lucas S."/>
            <person name="Copeland A."/>
            <person name="Lapidus A."/>
            <person name="Glavina del Rio T."/>
            <person name="Dalin E."/>
            <person name="Tice H."/>
            <person name="Bruce D."/>
            <person name="Goodwin L."/>
            <person name="Pitluck S."/>
            <person name="Peters L."/>
            <person name="Mikhailova N."/>
            <person name="Lu M."/>
            <person name="Kyrpides N."/>
            <person name="Mavromatis K."/>
            <person name="Ivanova N."/>
            <person name="Brettin T."/>
            <person name="Detter J.C."/>
            <person name="Han C."/>
            <person name="Larimer F."/>
            <person name="Land M."/>
            <person name="Hauser L."/>
            <person name="Markowitz V."/>
            <person name="Cheng J.-F."/>
            <person name="Hugenholtz P."/>
            <person name="Woyke T."/>
            <person name="Wu D."/>
            <person name="Pukall R."/>
            <person name="Steenblock K."/>
            <person name="Brambilla E."/>
            <person name="Klenk H.-P."/>
            <person name="Eisen J.A."/>
        </authorList>
    </citation>
    <scope>NUCLEOTIDE SEQUENCE [LARGE SCALE GENOMIC DNA]</scope>
    <source>
        <strain evidence="3">DSM 19664 / LMG 22246 / CIP 109416 / KR-200</strain>
    </source>
</reference>
<dbReference type="EMBL" id="CP003382">
    <property type="protein sequence ID" value="AFZ67472.1"/>
    <property type="molecule type" value="Genomic_DNA"/>
</dbReference>
<dbReference type="RefSeq" id="WP_015235777.1">
    <property type="nucleotide sequence ID" value="NC_019793.1"/>
</dbReference>
<dbReference type="OrthoDB" id="23794at2"/>
<dbReference type="InterPro" id="IPR025746">
    <property type="entry name" value="PilX_N_dom"/>
</dbReference>
<evidence type="ECO:0000259" key="1">
    <source>
        <dbReference type="Pfam" id="PF14341"/>
    </source>
</evidence>
<dbReference type="Proteomes" id="UP000010467">
    <property type="component" value="Chromosome"/>
</dbReference>
<dbReference type="PROSITE" id="PS00018">
    <property type="entry name" value="EF_HAND_1"/>
    <property type="match status" value="1"/>
</dbReference>
<dbReference type="STRING" id="937777.Deipe_1969"/>
<accession>L0A2P5</accession>
<organism evidence="2 3">
    <name type="scientific">Deinococcus peraridilitoris (strain DSM 19664 / LMG 22246 / CIP 109416 / KR-200)</name>
    <dbReference type="NCBI Taxonomy" id="937777"/>
    <lineage>
        <taxon>Bacteria</taxon>
        <taxon>Thermotogati</taxon>
        <taxon>Deinococcota</taxon>
        <taxon>Deinococci</taxon>
        <taxon>Deinococcales</taxon>
        <taxon>Deinococcaceae</taxon>
        <taxon>Deinococcus</taxon>
    </lineage>
</organism>
<protein>
    <recommendedName>
        <fullName evidence="1">Type 4 fimbrial biogenesis protein PilX N-terminal domain-containing protein</fullName>
    </recommendedName>
</protein>
<dbReference type="AlphaFoldDB" id="L0A2P5"/>
<dbReference type="HOGENOM" id="CLU_468342_0_0_0"/>
<feature type="domain" description="Type 4 fimbrial biogenesis protein PilX N-terminal" evidence="1">
    <location>
        <begin position="6"/>
        <end position="54"/>
    </location>
</feature>
<sequence>MKQKTSGIALIAALMIMVVVGLLVSSAVVTASIQNRITRNDANATQAFFIAQYGAQEYKTLGYRTYSYMIRNLSNYSGLISASGAGECANILGIGMDINRDGVIDQRDLRVGIPTAAQTVTLDDGSSGTFTITLLPAGRGIRSESTYRDARSVVLVGWDVEETGVWNNAIFAGTGQSGNGINGNTNIYGSVNVRGSNLSINDTAYDCSGNCGVFNSYSGDGTGSSNLGGLSEFNVPDSQRNINDLCSKVRVYQGDIKLRGSALIGTSTNKVKGVYVSNPVVSNDSTSQVDLESASRIHSEETGPTKPVTAYDLASPTPFPNLDNGTPSYRTNLNTLATDVTACLAGRTSGTPPTFVLNSSTTSFNCTSASGATIMAYNASTNQLTLNGVAKLSGVNFSLQRDVTYTGKGNLFLEKLPPLTGVGGNALLEGNLINASGTLNTYPQGASLGLTAEGNINANKNQQKLAGAFYAQGSMVIQKQATVLGTVVANYFDLTQTPALVQSPMLRYNLPPGMPGAGPTDYVFNIRAWERR</sequence>
<evidence type="ECO:0000313" key="3">
    <source>
        <dbReference type="Proteomes" id="UP000010467"/>
    </source>
</evidence>
<dbReference type="Pfam" id="PF14341">
    <property type="entry name" value="PilX_N"/>
    <property type="match status" value="1"/>
</dbReference>
<dbReference type="eggNOG" id="COG4726">
    <property type="taxonomic scope" value="Bacteria"/>
</dbReference>
<name>L0A2P5_DEIPD</name>
<dbReference type="InterPro" id="IPR018247">
    <property type="entry name" value="EF_Hand_1_Ca_BS"/>
</dbReference>
<gene>
    <name evidence="2" type="ordered locus">Deipe_1969</name>
</gene>
<proteinExistence type="predicted"/>
<evidence type="ECO:0000313" key="2">
    <source>
        <dbReference type="EMBL" id="AFZ67472.1"/>
    </source>
</evidence>
<keyword evidence="3" id="KW-1185">Reference proteome</keyword>
<dbReference type="PATRIC" id="fig|937777.3.peg.1973"/>